<comment type="caution">
    <text evidence="2">The sequence shown here is derived from an EMBL/GenBank/DDBJ whole genome shotgun (WGS) entry which is preliminary data.</text>
</comment>
<feature type="coiled-coil region" evidence="1">
    <location>
        <begin position="20"/>
        <end position="47"/>
    </location>
</feature>
<name>A0ABV4WEX5_9CYAN</name>
<proteinExistence type="predicted"/>
<dbReference type="RefSeq" id="WP_413276088.1">
    <property type="nucleotide sequence ID" value="NZ_JBHFNT010000042.1"/>
</dbReference>
<dbReference type="Proteomes" id="UP001576780">
    <property type="component" value="Unassembled WGS sequence"/>
</dbReference>
<gene>
    <name evidence="2" type="ORF">ACE1CA_03775</name>
</gene>
<accession>A0ABV4WEX5</accession>
<reference evidence="2 3" key="1">
    <citation type="submission" date="2024-09" db="EMBL/GenBank/DDBJ databases">
        <title>Floridaenema gen nov. (Aerosakkonemataceae, Aerosakkonematales ord. nov., Cyanobacteria) from benthic tropical and subtropical fresh waters, with the description of four new species.</title>
        <authorList>
            <person name="Moretto J.A."/>
            <person name="Berthold D.E."/>
            <person name="Lefler F.W."/>
            <person name="Huang I.-S."/>
            <person name="Laughinghouse H. IV."/>
        </authorList>
    </citation>
    <scope>NUCLEOTIDE SEQUENCE [LARGE SCALE GENOMIC DNA]</scope>
    <source>
        <strain evidence="2 3">BLCC-F167</strain>
    </source>
</reference>
<evidence type="ECO:0000313" key="3">
    <source>
        <dbReference type="Proteomes" id="UP001576780"/>
    </source>
</evidence>
<organism evidence="2 3">
    <name type="scientific">Floridaenema evergladense BLCC-F167</name>
    <dbReference type="NCBI Taxonomy" id="3153639"/>
    <lineage>
        <taxon>Bacteria</taxon>
        <taxon>Bacillati</taxon>
        <taxon>Cyanobacteriota</taxon>
        <taxon>Cyanophyceae</taxon>
        <taxon>Oscillatoriophycideae</taxon>
        <taxon>Aerosakkonematales</taxon>
        <taxon>Aerosakkonemataceae</taxon>
        <taxon>Floridanema</taxon>
        <taxon>Floridanema evergladense</taxon>
    </lineage>
</organism>
<dbReference type="EMBL" id="JBHFNT010000042">
    <property type="protein sequence ID" value="MFB2833633.1"/>
    <property type="molecule type" value="Genomic_DNA"/>
</dbReference>
<evidence type="ECO:0000313" key="2">
    <source>
        <dbReference type="EMBL" id="MFB2833633.1"/>
    </source>
</evidence>
<keyword evidence="3" id="KW-1185">Reference proteome</keyword>
<keyword evidence="1" id="KW-0175">Coiled coil</keyword>
<sequence length="71" mass="8216">MTEQPRIPDPETSKRLLANLRRTRLELGEVNQELAQINAMLAQYISQQQLQRVRRSLNLLTDLQQSSSQTP</sequence>
<protein>
    <submittedName>
        <fullName evidence="2">Uncharacterized protein</fullName>
    </submittedName>
</protein>
<evidence type="ECO:0000256" key="1">
    <source>
        <dbReference type="SAM" id="Coils"/>
    </source>
</evidence>